<dbReference type="InParanoid" id="A8NCZ4"/>
<reference evidence="2 3" key="1">
    <citation type="journal article" date="2010" name="Proc. Natl. Acad. Sci. U.S.A.">
        <title>Insights into evolution of multicellular fungi from the assembled chromosomes of the mushroom Coprinopsis cinerea (Coprinus cinereus).</title>
        <authorList>
            <person name="Stajich J.E."/>
            <person name="Wilke S.K."/>
            <person name="Ahren D."/>
            <person name="Au C.H."/>
            <person name="Birren B.W."/>
            <person name="Borodovsky M."/>
            <person name="Burns C."/>
            <person name="Canback B."/>
            <person name="Casselton L.A."/>
            <person name="Cheng C.K."/>
            <person name="Deng J."/>
            <person name="Dietrich F.S."/>
            <person name="Fargo D.C."/>
            <person name="Farman M.L."/>
            <person name="Gathman A.C."/>
            <person name="Goldberg J."/>
            <person name="Guigo R."/>
            <person name="Hoegger P.J."/>
            <person name="Hooker J.B."/>
            <person name="Huggins A."/>
            <person name="James T.Y."/>
            <person name="Kamada T."/>
            <person name="Kilaru S."/>
            <person name="Kodira C."/>
            <person name="Kues U."/>
            <person name="Kupfer D."/>
            <person name="Kwan H.S."/>
            <person name="Lomsadze A."/>
            <person name="Li W."/>
            <person name="Lilly W.W."/>
            <person name="Ma L.J."/>
            <person name="Mackey A.J."/>
            <person name="Manning G."/>
            <person name="Martin F."/>
            <person name="Muraguchi H."/>
            <person name="Natvig D.O."/>
            <person name="Palmerini H."/>
            <person name="Ramesh M.A."/>
            <person name="Rehmeyer C.J."/>
            <person name="Roe B.A."/>
            <person name="Shenoy N."/>
            <person name="Stanke M."/>
            <person name="Ter-Hovhannisyan V."/>
            <person name="Tunlid A."/>
            <person name="Velagapudi R."/>
            <person name="Vision T.J."/>
            <person name="Zeng Q."/>
            <person name="Zolan M.E."/>
            <person name="Pukkila P.J."/>
        </authorList>
    </citation>
    <scope>NUCLEOTIDE SEQUENCE [LARGE SCALE GENOMIC DNA]</scope>
    <source>
        <strain evidence="3">Okayama-7 / 130 / ATCC MYA-4618 / FGSC 9003</strain>
    </source>
</reference>
<keyword evidence="1" id="KW-0472">Membrane</keyword>
<feature type="transmembrane region" description="Helical" evidence="1">
    <location>
        <begin position="26"/>
        <end position="47"/>
    </location>
</feature>
<name>A8NCZ4_COPC7</name>
<feature type="transmembrane region" description="Helical" evidence="1">
    <location>
        <begin position="224"/>
        <end position="245"/>
    </location>
</feature>
<proteinExistence type="predicted"/>
<dbReference type="VEuPathDB" id="FungiDB:CC1G_08616"/>
<feature type="transmembrane region" description="Helical" evidence="1">
    <location>
        <begin position="266"/>
        <end position="290"/>
    </location>
</feature>
<protein>
    <submittedName>
        <fullName evidence="2">Uncharacterized protein</fullName>
    </submittedName>
</protein>
<gene>
    <name evidence="2" type="ORF">CC1G_08616</name>
</gene>
<accession>A8NCZ4</accession>
<feature type="transmembrane region" description="Helical" evidence="1">
    <location>
        <begin position="179"/>
        <end position="204"/>
    </location>
</feature>
<dbReference type="AlphaFoldDB" id="A8NCZ4"/>
<keyword evidence="1" id="KW-1133">Transmembrane helix</keyword>
<comment type="caution">
    <text evidence="2">The sequence shown here is derived from an EMBL/GenBank/DDBJ whole genome shotgun (WGS) entry which is preliminary data.</text>
</comment>
<organism evidence="2 3">
    <name type="scientific">Coprinopsis cinerea (strain Okayama-7 / 130 / ATCC MYA-4618 / FGSC 9003)</name>
    <name type="common">Inky cap fungus</name>
    <name type="synonym">Hormographiella aspergillata</name>
    <dbReference type="NCBI Taxonomy" id="240176"/>
    <lineage>
        <taxon>Eukaryota</taxon>
        <taxon>Fungi</taxon>
        <taxon>Dikarya</taxon>
        <taxon>Basidiomycota</taxon>
        <taxon>Agaricomycotina</taxon>
        <taxon>Agaricomycetes</taxon>
        <taxon>Agaricomycetidae</taxon>
        <taxon>Agaricales</taxon>
        <taxon>Agaricineae</taxon>
        <taxon>Psathyrellaceae</taxon>
        <taxon>Coprinopsis</taxon>
    </lineage>
</organism>
<dbReference type="Proteomes" id="UP000001861">
    <property type="component" value="Unassembled WGS sequence"/>
</dbReference>
<feature type="transmembrane region" description="Helical" evidence="1">
    <location>
        <begin position="68"/>
        <end position="86"/>
    </location>
</feature>
<evidence type="ECO:0000313" key="2">
    <source>
        <dbReference type="EMBL" id="EAU89209.2"/>
    </source>
</evidence>
<keyword evidence="3" id="KW-1185">Reference proteome</keyword>
<dbReference type="EMBL" id="AACS02000009">
    <property type="protein sequence ID" value="EAU89209.2"/>
    <property type="molecule type" value="Genomic_DNA"/>
</dbReference>
<dbReference type="eggNOG" id="ENOG502SJ8T">
    <property type="taxonomic scope" value="Eukaryota"/>
</dbReference>
<evidence type="ECO:0000313" key="3">
    <source>
        <dbReference type="Proteomes" id="UP000001861"/>
    </source>
</evidence>
<dbReference type="OrthoDB" id="3346544at2759"/>
<evidence type="ECO:0000256" key="1">
    <source>
        <dbReference type="SAM" id="Phobius"/>
    </source>
</evidence>
<feature type="transmembrane region" description="Helical" evidence="1">
    <location>
        <begin position="316"/>
        <end position="333"/>
    </location>
</feature>
<keyword evidence="1" id="KW-0812">Transmembrane</keyword>
<dbReference type="KEGG" id="cci:CC1G_08616"/>
<dbReference type="OMA" id="FANENHT"/>
<dbReference type="HOGENOM" id="CLU_831596_0_0_1"/>
<sequence>MDDESFSFPPHFEFAAQRRRDEIEQVYMLAGFWIESALYGIYFVLFMGFTRFTLSRRSIGSDPLAKRVFTYLITVMFILSTYWMGVSARLPPSTSLPNSVLSATVPAGVNIYRFLEAYALMNAPGGLPIYYFRDFSTWYNFSYAIISSMLFWIADFLAPPSYSTTPLQIYRCFIIWDRSYRIVALPFLLLVASIGTNGVNFHFFLNGPKAIPNGFRTILPLLDFVYPGHLGQNVMTTALIAYKIWRRHSESRAAGIRVTSTITLLGVARIVVESAMIYTMQMLALVVLHIKKHPLRVVFQAAIVPSTDFIPETTTLSFPTFFGVILLPAVLALN</sequence>
<dbReference type="RefSeq" id="XP_001832666.2">
    <property type="nucleotide sequence ID" value="XM_001832614.2"/>
</dbReference>
<feature type="transmembrane region" description="Helical" evidence="1">
    <location>
        <begin position="138"/>
        <end position="158"/>
    </location>
</feature>
<dbReference type="GeneID" id="6009155"/>